<evidence type="ECO:0000256" key="3">
    <source>
        <dbReference type="ARBA" id="ARBA00022630"/>
    </source>
</evidence>
<comment type="caution">
    <text evidence="7">The sequence shown here is derived from an EMBL/GenBank/DDBJ whole genome shotgun (WGS) entry which is preliminary data.</text>
</comment>
<evidence type="ECO:0000259" key="6">
    <source>
        <dbReference type="PROSITE" id="PS51387"/>
    </source>
</evidence>
<dbReference type="Pfam" id="PF01565">
    <property type="entry name" value="FAD_binding_4"/>
    <property type="match status" value="1"/>
</dbReference>
<keyword evidence="4" id="KW-0274">FAD</keyword>
<name>A0A8H5H3U5_9AGAR</name>
<dbReference type="AlphaFoldDB" id="A0A8H5H3U5"/>
<dbReference type="InterPro" id="IPR050416">
    <property type="entry name" value="FAD-linked_Oxidoreductase"/>
</dbReference>
<comment type="similarity">
    <text evidence="2">Belongs to the oxygen-dependent FAD-linked oxidoreductase family.</text>
</comment>
<dbReference type="InterPro" id="IPR006094">
    <property type="entry name" value="Oxid_FAD_bind_N"/>
</dbReference>
<dbReference type="EMBL" id="JAACJP010000029">
    <property type="protein sequence ID" value="KAF5376217.1"/>
    <property type="molecule type" value="Genomic_DNA"/>
</dbReference>
<dbReference type="InterPro" id="IPR006093">
    <property type="entry name" value="Oxy_OxRdtase_FAD_BS"/>
</dbReference>
<evidence type="ECO:0000256" key="2">
    <source>
        <dbReference type="ARBA" id="ARBA00005466"/>
    </source>
</evidence>
<accession>A0A8H5H3U5</accession>
<dbReference type="PANTHER" id="PTHR42973">
    <property type="entry name" value="BINDING OXIDOREDUCTASE, PUTATIVE (AFU_ORTHOLOGUE AFUA_1G17690)-RELATED"/>
    <property type="match status" value="1"/>
</dbReference>
<dbReference type="Gene3D" id="3.30.43.10">
    <property type="entry name" value="Uridine Diphospho-n-acetylenolpyruvylglucosamine Reductase, domain 2"/>
    <property type="match status" value="1"/>
</dbReference>
<evidence type="ECO:0000256" key="1">
    <source>
        <dbReference type="ARBA" id="ARBA00001974"/>
    </source>
</evidence>
<dbReference type="GO" id="GO:0071949">
    <property type="term" value="F:FAD binding"/>
    <property type="evidence" value="ECO:0007669"/>
    <property type="project" value="InterPro"/>
</dbReference>
<dbReference type="Gene3D" id="3.40.462.20">
    <property type="match status" value="1"/>
</dbReference>
<proteinExistence type="inferred from homology"/>
<protein>
    <recommendedName>
        <fullName evidence="6">FAD-binding PCMH-type domain-containing protein</fullName>
    </recommendedName>
</protein>
<dbReference type="InterPro" id="IPR016169">
    <property type="entry name" value="FAD-bd_PCMH_sub2"/>
</dbReference>
<dbReference type="GO" id="GO:0016491">
    <property type="term" value="F:oxidoreductase activity"/>
    <property type="evidence" value="ECO:0007669"/>
    <property type="project" value="UniProtKB-KW"/>
</dbReference>
<organism evidence="7 8">
    <name type="scientific">Tricholomella constricta</name>
    <dbReference type="NCBI Taxonomy" id="117010"/>
    <lineage>
        <taxon>Eukaryota</taxon>
        <taxon>Fungi</taxon>
        <taxon>Dikarya</taxon>
        <taxon>Basidiomycota</taxon>
        <taxon>Agaricomycotina</taxon>
        <taxon>Agaricomycetes</taxon>
        <taxon>Agaricomycetidae</taxon>
        <taxon>Agaricales</taxon>
        <taxon>Tricholomatineae</taxon>
        <taxon>Lyophyllaceae</taxon>
        <taxon>Tricholomella</taxon>
    </lineage>
</organism>
<keyword evidence="8" id="KW-1185">Reference proteome</keyword>
<dbReference type="OrthoDB" id="407275at2759"/>
<evidence type="ECO:0000313" key="8">
    <source>
        <dbReference type="Proteomes" id="UP000565441"/>
    </source>
</evidence>
<sequence length="490" mass="52017">MMPTSKAFLILTPCRTGTRDRCRRTLHLNCLTENLICASGRLDSLNKAHQNHARIVAVPLSTMLGFTSILLLLGTSRLVFAADIKDSLDSLGIVASFPGDVTYTSASSPFNLRFSVQPAAITYPKTVNDISEILKVGAAENVSVVARSGGHSYIANGLGGRNGALVVDLSNMTNVSIDSAKGIALIETGNRLGDIAVALGDAGRGLPHGSSSGGFGFTSRMWGLTLDTIDAANVVLANGTIARALRGSASSFAIVTSIEVRTFPAPPTGTIFQYSWDGLNTTTAAQIIATIQRFVQVHDIPPHLGGEINLFRGAVRGTISISFAGGWYAHIEKLNATVNPLLRQLPTTSRTSFFTGTYLETAENLAGGSLDTKSAPDGHDTFYAKSLLTPESSPMSDAAILAYTTYLANEGFSAEVGWFIQMELYGGKNSAINAVSPDATAFAHRRSIFSIQFYSSAPNNVPPYPQSGFTFLDGLVESIISNSPQDWNYG</sequence>
<dbReference type="PROSITE" id="PS51387">
    <property type="entry name" value="FAD_PCMH"/>
    <property type="match status" value="1"/>
</dbReference>
<dbReference type="InterPro" id="IPR016166">
    <property type="entry name" value="FAD-bd_PCMH"/>
</dbReference>
<dbReference type="SUPFAM" id="SSF56176">
    <property type="entry name" value="FAD-binding/transporter-associated domain-like"/>
    <property type="match status" value="1"/>
</dbReference>
<reference evidence="7 8" key="1">
    <citation type="journal article" date="2020" name="ISME J.">
        <title>Uncovering the hidden diversity of litter-decomposition mechanisms in mushroom-forming fungi.</title>
        <authorList>
            <person name="Floudas D."/>
            <person name="Bentzer J."/>
            <person name="Ahren D."/>
            <person name="Johansson T."/>
            <person name="Persson P."/>
            <person name="Tunlid A."/>
        </authorList>
    </citation>
    <scope>NUCLEOTIDE SEQUENCE [LARGE SCALE GENOMIC DNA]</scope>
    <source>
        <strain evidence="7 8">CBS 661.87</strain>
    </source>
</reference>
<dbReference type="Gene3D" id="3.30.465.10">
    <property type="match status" value="1"/>
</dbReference>
<dbReference type="InterPro" id="IPR016167">
    <property type="entry name" value="FAD-bd_PCMH_sub1"/>
</dbReference>
<keyword evidence="5" id="KW-0560">Oxidoreductase</keyword>
<dbReference type="PROSITE" id="PS00862">
    <property type="entry name" value="OX2_COVAL_FAD"/>
    <property type="match status" value="1"/>
</dbReference>
<feature type="domain" description="FAD-binding PCMH-type" evidence="6">
    <location>
        <begin position="114"/>
        <end position="292"/>
    </location>
</feature>
<comment type="cofactor">
    <cofactor evidence="1">
        <name>FAD</name>
        <dbReference type="ChEBI" id="CHEBI:57692"/>
    </cofactor>
</comment>
<dbReference type="PANTHER" id="PTHR42973:SF39">
    <property type="entry name" value="FAD-BINDING PCMH-TYPE DOMAIN-CONTAINING PROTEIN"/>
    <property type="match status" value="1"/>
</dbReference>
<dbReference type="InterPro" id="IPR036318">
    <property type="entry name" value="FAD-bd_PCMH-like_sf"/>
</dbReference>
<evidence type="ECO:0000313" key="7">
    <source>
        <dbReference type="EMBL" id="KAF5376217.1"/>
    </source>
</evidence>
<gene>
    <name evidence="7" type="ORF">D9615_008501</name>
</gene>
<evidence type="ECO:0000256" key="4">
    <source>
        <dbReference type="ARBA" id="ARBA00022827"/>
    </source>
</evidence>
<keyword evidence="3" id="KW-0285">Flavoprotein</keyword>
<dbReference type="Proteomes" id="UP000565441">
    <property type="component" value="Unassembled WGS sequence"/>
</dbReference>
<evidence type="ECO:0000256" key="5">
    <source>
        <dbReference type="ARBA" id="ARBA00023002"/>
    </source>
</evidence>